<evidence type="ECO:0000256" key="2">
    <source>
        <dbReference type="SAM" id="Phobius"/>
    </source>
</evidence>
<sequence length="133" mass="13659">MAGRLAASESPTLPGVGGLRPGKSGQLASLRYRTNSASTPAKQGNYLVNAGAIALSLLAIAAPMVGLSALFGRPGLAIGAVLFVLVANPIASAALPLHFLPEPWGAIGASTPWAHLRARRRRNRQQSDASCPL</sequence>
<dbReference type="Proteomes" id="UP000198867">
    <property type="component" value="Unassembled WGS sequence"/>
</dbReference>
<feature type="region of interest" description="Disordered" evidence="1">
    <location>
        <begin position="1"/>
        <end position="22"/>
    </location>
</feature>
<evidence type="ECO:0000256" key="1">
    <source>
        <dbReference type="SAM" id="MobiDB-lite"/>
    </source>
</evidence>
<keyword evidence="2" id="KW-0472">Membrane</keyword>
<protein>
    <submittedName>
        <fullName evidence="3">Uncharacterized protein</fullName>
    </submittedName>
</protein>
<feature type="transmembrane region" description="Helical" evidence="2">
    <location>
        <begin position="46"/>
        <end position="71"/>
    </location>
</feature>
<evidence type="ECO:0000313" key="3">
    <source>
        <dbReference type="EMBL" id="SFN95064.1"/>
    </source>
</evidence>
<feature type="transmembrane region" description="Helical" evidence="2">
    <location>
        <begin position="77"/>
        <end position="100"/>
    </location>
</feature>
<accession>A0A1I5D732</accession>
<dbReference type="STRING" id="995034.SAMN05216219_2777"/>
<dbReference type="AlphaFoldDB" id="A0A1I5D732"/>
<keyword evidence="2" id="KW-1133">Transmembrane helix</keyword>
<evidence type="ECO:0000313" key="4">
    <source>
        <dbReference type="Proteomes" id="UP000198867"/>
    </source>
</evidence>
<name>A0A1I5D732_9MICO</name>
<keyword evidence="4" id="KW-1185">Reference proteome</keyword>
<proteinExistence type="predicted"/>
<keyword evidence="2" id="KW-0812">Transmembrane</keyword>
<organism evidence="3 4">
    <name type="scientific">Mycetocola miduiensis</name>
    <dbReference type="NCBI Taxonomy" id="995034"/>
    <lineage>
        <taxon>Bacteria</taxon>
        <taxon>Bacillati</taxon>
        <taxon>Actinomycetota</taxon>
        <taxon>Actinomycetes</taxon>
        <taxon>Micrococcales</taxon>
        <taxon>Microbacteriaceae</taxon>
        <taxon>Mycetocola</taxon>
    </lineage>
</organism>
<reference evidence="4" key="1">
    <citation type="submission" date="2016-10" db="EMBL/GenBank/DDBJ databases">
        <authorList>
            <person name="Varghese N."/>
            <person name="Submissions S."/>
        </authorList>
    </citation>
    <scope>NUCLEOTIDE SEQUENCE [LARGE SCALE GENOMIC DNA]</scope>
    <source>
        <strain evidence="4">CGMCC 1.11101</strain>
    </source>
</reference>
<gene>
    <name evidence="3" type="ORF">SAMN05216219_2777</name>
</gene>
<dbReference type="EMBL" id="FOVM01000008">
    <property type="protein sequence ID" value="SFN95064.1"/>
    <property type="molecule type" value="Genomic_DNA"/>
</dbReference>